<dbReference type="RefSeq" id="WP_203912426.1">
    <property type="nucleotide sequence ID" value="NZ_BONY01000053.1"/>
</dbReference>
<dbReference type="AlphaFoldDB" id="A0A8J3QG56"/>
<dbReference type="SUPFAM" id="SSF53067">
    <property type="entry name" value="Actin-like ATPase domain"/>
    <property type="match status" value="2"/>
</dbReference>
<dbReference type="PANTHER" id="PTHR43190">
    <property type="entry name" value="N-ACETYL-D-GLUCOSAMINE KINASE"/>
    <property type="match status" value="1"/>
</dbReference>
<evidence type="ECO:0000313" key="2">
    <source>
        <dbReference type="EMBL" id="GIH08676.1"/>
    </source>
</evidence>
<dbReference type="GO" id="GO:0016301">
    <property type="term" value="F:kinase activity"/>
    <property type="evidence" value="ECO:0007669"/>
    <property type="project" value="UniProtKB-KW"/>
</dbReference>
<dbReference type="InterPro" id="IPR052519">
    <property type="entry name" value="Euk-type_GlcNAc_Kinase"/>
</dbReference>
<keyword evidence="2" id="KW-0418">Kinase</keyword>
<evidence type="ECO:0000313" key="3">
    <source>
        <dbReference type="Proteomes" id="UP000612899"/>
    </source>
</evidence>
<evidence type="ECO:0000259" key="1">
    <source>
        <dbReference type="Pfam" id="PF01869"/>
    </source>
</evidence>
<protein>
    <submittedName>
        <fullName evidence="2">N-acetylglucosamine kinase</fullName>
    </submittedName>
</protein>
<gene>
    <name evidence="2" type="ORF">Rhe02_67430</name>
</gene>
<comment type="caution">
    <text evidence="2">The sequence shown here is derived from an EMBL/GenBank/DDBJ whole genome shotgun (WGS) entry which is preliminary data.</text>
</comment>
<organism evidence="2 3">
    <name type="scientific">Rhizocola hellebori</name>
    <dbReference type="NCBI Taxonomy" id="1392758"/>
    <lineage>
        <taxon>Bacteria</taxon>
        <taxon>Bacillati</taxon>
        <taxon>Actinomycetota</taxon>
        <taxon>Actinomycetes</taxon>
        <taxon>Micromonosporales</taxon>
        <taxon>Micromonosporaceae</taxon>
        <taxon>Rhizocola</taxon>
    </lineage>
</organism>
<dbReference type="PANTHER" id="PTHR43190:SF3">
    <property type="entry name" value="N-ACETYL-D-GLUCOSAMINE KINASE"/>
    <property type="match status" value="1"/>
</dbReference>
<proteinExistence type="predicted"/>
<dbReference type="InterPro" id="IPR043129">
    <property type="entry name" value="ATPase_NBD"/>
</dbReference>
<feature type="domain" description="ATPase BadF/BadG/BcrA/BcrD type" evidence="1">
    <location>
        <begin position="4"/>
        <end position="285"/>
    </location>
</feature>
<reference evidence="2" key="1">
    <citation type="submission" date="2021-01" db="EMBL/GenBank/DDBJ databases">
        <title>Whole genome shotgun sequence of Rhizocola hellebori NBRC 109834.</title>
        <authorList>
            <person name="Komaki H."/>
            <person name="Tamura T."/>
        </authorList>
    </citation>
    <scope>NUCLEOTIDE SEQUENCE</scope>
    <source>
        <strain evidence="2">NBRC 109834</strain>
    </source>
</reference>
<accession>A0A8J3QG56</accession>
<sequence>MLVLGIDVGGTASRALVTTLDGTRVGFGRAGAANPVSVPIPKAVAQLRAACAAALSEVDSSRIVSVVIGMAGSSRLADPAVAAAFDLGLPVEPHIVGDVVVAFAAGSTSLDGTVLISGTGAVAARIANGAQTEVADGLGWLLGDLGSGFWLGREAAALTARALYAAPSHGLLVESVAQAVGNTDPDEFVIAVQSRPPHDLARLAPLVLDAARHGDPAAVALTQAAAGHLCAAAEQVHRGGPIVLSGSVLRHFDMVRESVSRRLATRFPQTQIVLAEPGEVGAARLAARLSIAGP</sequence>
<dbReference type="Proteomes" id="UP000612899">
    <property type="component" value="Unassembled WGS sequence"/>
</dbReference>
<name>A0A8J3QG56_9ACTN</name>
<dbReference type="InterPro" id="IPR002731">
    <property type="entry name" value="ATPase_BadF"/>
</dbReference>
<dbReference type="Gene3D" id="3.30.420.40">
    <property type="match status" value="2"/>
</dbReference>
<keyword evidence="2" id="KW-0808">Transferase</keyword>
<keyword evidence="3" id="KW-1185">Reference proteome</keyword>
<dbReference type="Pfam" id="PF01869">
    <property type="entry name" value="BcrAD_BadFG"/>
    <property type="match status" value="1"/>
</dbReference>
<dbReference type="EMBL" id="BONY01000053">
    <property type="protein sequence ID" value="GIH08676.1"/>
    <property type="molecule type" value="Genomic_DNA"/>
</dbReference>